<dbReference type="Gene3D" id="3.40.50.300">
    <property type="entry name" value="P-loop containing nucleotide triphosphate hydrolases"/>
    <property type="match status" value="1"/>
</dbReference>
<sequence length="282" mass="31653">DVSFKYPATETNAIEDVSFRIGQGQTLVIVGVNGSGKSTLLKLLNRLHDPSSGTIYINGIPMRTLLVDELRGSTAMHYQSFSLYPFSMRENITMGLTDNREEFVEDNEERVAQAMSFGGSEAVIKKQPEGLATLYNSPYVSYRSSFTSKGDKAFQKKRQDIEKRTEFSTGETQRIALSRLFYRTASERIRLVCVDEPSASLDPKMEYSLFERLSSLSISQGKTLIYVTHRFGCLTKRGDLILMMKEGKLVEQGKHADLLALDGEYANLYSLQAEAFMLNVSV</sequence>
<evidence type="ECO:0000256" key="2">
    <source>
        <dbReference type="ARBA" id="ARBA00022840"/>
    </source>
</evidence>
<dbReference type="GO" id="GO:0016887">
    <property type="term" value="F:ATP hydrolysis activity"/>
    <property type="evidence" value="ECO:0007669"/>
    <property type="project" value="InterPro"/>
</dbReference>
<name>A0A0C9URK4_SPHS4</name>
<keyword evidence="2" id="KW-0067">ATP-binding</keyword>
<evidence type="ECO:0000313" key="4">
    <source>
        <dbReference type="EMBL" id="KIJ27971.1"/>
    </source>
</evidence>
<dbReference type="GO" id="GO:0015421">
    <property type="term" value="F:ABC-type oligopeptide transporter activity"/>
    <property type="evidence" value="ECO:0007669"/>
    <property type="project" value="TreeGrafter"/>
</dbReference>
<dbReference type="PANTHER" id="PTHR43394:SF1">
    <property type="entry name" value="ATP-BINDING CASSETTE SUB-FAMILY B MEMBER 10, MITOCHONDRIAL"/>
    <property type="match status" value="1"/>
</dbReference>
<dbReference type="EMBL" id="KN837319">
    <property type="protein sequence ID" value="KIJ27971.1"/>
    <property type="molecule type" value="Genomic_DNA"/>
</dbReference>
<dbReference type="HOGENOM" id="CLU_000604_1_9_1"/>
<keyword evidence="5" id="KW-1185">Reference proteome</keyword>
<evidence type="ECO:0000256" key="1">
    <source>
        <dbReference type="ARBA" id="ARBA00022741"/>
    </source>
</evidence>
<dbReference type="SUPFAM" id="SSF52540">
    <property type="entry name" value="P-loop containing nucleoside triphosphate hydrolases"/>
    <property type="match status" value="1"/>
</dbReference>
<dbReference type="InterPro" id="IPR003439">
    <property type="entry name" value="ABC_transporter-like_ATP-bd"/>
</dbReference>
<dbReference type="AlphaFoldDB" id="A0A0C9URK4"/>
<dbReference type="PROSITE" id="PS50893">
    <property type="entry name" value="ABC_TRANSPORTER_2"/>
    <property type="match status" value="1"/>
</dbReference>
<accession>A0A0C9URK4</accession>
<protein>
    <recommendedName>
        <fullName evidence="3">ABC transporter domain-containing protein</fullName>
    </recommendedName>
</protein>
<dbReference type="InterPro" id="IPR003593">
    <property type="entry name" value="AAA+_ATPase"/>
</dbReference>
<dbReference type="GO" id="GO:0005524">
    <property type="term" value="F:ATP binding"/>
    <property type="evidence" value="ECO:0007669"/>
    <property type="project" value="UniProtKB-KW"/>
</dbReference>
<gene>
    <name evidence="4" type="ORF">M422DRAFT_190330</name>
</gene>
<dbReference type="OrthoDB" id="6500128at2759"/>
<dbReference type="InterPro" id="IPR027417">
    <property type="entry name" value="P-loop_NTPase"/>
</dbReference>
<dbReference type="Pfam" id="PF00005">
    <property type="entry name" value="ABC_tran"/>
    <property type="match status" value="1"/>
</dbReference>
<evidence type="ECO:0000259" key="3">
    <source>
        <dbReference type="PROSITE" id="PS50893"/>
    </source>
</evidence>
<feature type="domain" description="ABC transporter" evidence="3">
    <location>
        <begin position="2"/>
        <end position="271"/>
    </location>
</feature>
<evidence type="ECO:0000313" key="5">
    <source>
        <dbReference type="Proteomes" id="UP000054279"/>
    </source>
</evidence>
<proteinExistence type="predicted"/>
<feature type="non-terminal residue" evidence="4">
    <location>
        <position position="282"/>
    </location>
</feature>
<dbReference type="InterPro" id="IPR039421">
    <property type="entry name" value="Type_1_exporter"/>
</dbReference>
<organism evidence="4 5">
    <name type="scientific">Sphaerobolus stellatus (strain SS14)</name>
    <dbReference type="NCBI Taxonomy" id="990650"/>
    <lineage>
        <taxon>Eukaryota</taxon>
        <taxon>Fungi</taxon>
        <taxon>Dikarya</taxon>
        <taxon>Basidiomycota</taxon>
        <taxon>Agaricomycotina</taxon>
        <taxon>Agaricomycetes</taxon>
        <taxon>Phallomycetidae</taxon>
        <taxon>Geastrales</taxon>
        <taxon>Sphaerobolaceae</taxon>
        <taxon>Sphaerobolus</taxon>
    </lineage>
</organism>
<dbReference type="SMART" id="SM00382">
    <property type="entry name" value="AAA"/>
    <property type="match status" value="1"/>
</dbReference>
<dbReference type="Proteomes" id="UP000054279">
    <property type="component" value="Unassembled WGS sequence"/>
</dbReference>
<keyword evidence="1" id="KW-0547">Nucleotide-binding</keyword>
<reference evidence="4 5" key="1">
    <citation type="submission" date="2014-06" db="EMBL/GenBank/DDBJ databases">
        <title>Evolutionary Origins and Diversification of the Mycorrhizal Mutualists.</title>
        <authorList>
            <consortium name="DOE Joint Genome Institute"/>
            <consortium name="Mycorrhizal Genomics Consortium"/>
            <person name="Kohler A."/>
            <person name="Kuo A."/>
            <person name="Nagy L.G."/>
            <person name="Floudas D."/>
            <person name="Copeland A."/>
            <person name="Barry K.W."/>
            <person name="Cichocki N."/>
            <person name="Veneault-Fourrey C."/>
            <person name="LaButti K."/>
            <person name="Lindquist E.A."/>
            <person name="Lipzen A."/>
            <person name="Lundell T."/>
            <person name="Morin E."/>
            <person name="Murat C."/>
            <person name="Riley R."/>
            <person name="Ohm R."/>
            <person name="Sun H."/>
            <person name="Tunlid A."/>
            <person name="Henrissat B."/>
            <person name="Grigoriev I.V."/>
            <person name="Hibbett D.S."/>
            <person name="Martin F."/>
        </authorList>
    </citation>
    <scope>NUCLEOTIDE SEQUENCE [LARGE SCALE GENOMIC DNA]</scope>
    <source>
        <strain evidence="4 5">SS14</strain>
    </source>
</reference>
<dbReference type="PANTHER" id="PTHR43394">
    <property type="entry name" value="ATP-DEPENDENT PERMEASE MDL1, MITOCHONDRIAL"/>
    <property type="match status" value="1"/>
</dbReference>